<reference evidence="6" key="1">
    <citation type="submission" date="2025-08" db="UniProtKB">
        <authorList>
            <consortium name="RefSeq"/>
        </authorList>
    </citation>
    <scope>IDENTIFICATION</scope>
    <source>
        <strain evidence="6">15112-1751.03</strain>
        <tissue evidence="6">Whole Adult</tissue>
    </source>
</reference>
<dbReference type="OrthoDB" id="2333384at2759"/>
<name>A0A6P8XE85_DROAB</name>
<dbReference type="InterPro" id="IPR050357">
    <property type="entry name" value="Arrestin_domain-protein"/>
</dbReference>
<dbReference type="GO" id="GO:0005737">
    <property type="term" value="C:cytoplasm"/>
    <property type="evidence" value="ECO:0007669"/>
    <property type="project" value="TreeGrafter"/>
</dbReference>
<sequence length="342" mass="38034">MTTCFATFDQNKRNYKAGESVRGQFVLNTTTDKPVHAVYIQLRGEGIVFVNEYRNVPMKSGIEKIVDTRVNIIEATSLAAGTYTIPFNFVIPDNAPTSCFFDLGIVKYSVVLVIDRPWKFDKEFEELINVRGCYDLSKYPELLVPIENEVIKSFCCWPCASAPIILSLRMPISGYVPGETINCIISIDNQAVGNDLVNVQLSLIQIVKFASILSDARTVIRTRKAVICSNLVADRINRLSKKFINGTLVVPDTVHSSRERHVIRIQYLVLLSMAFGYFHPNCVIEVPIVIGTEPLIPNLNDNLASATEITQWIPQTPDTPAGATAPSAPCFDDSEPNTTEKK</sequence>
<protein>
    <submittedName>
        <fullName evidence="6">Arrestin domain-containing protein 3-like</fullName>
    </submittedName>
</protein>
<dbReference type="RefSeq" id="XP_034114601.2">
    <property type="nucleotide sequence ID" value="XM_034258710.2"/>
</dbReference>
<dbReference type="Proteomes" id="UP000515160">
    <property type="component" value="Chromosome 2R"/>
</dbReference>
<dbReference type="SMART" id="SM01017">
    <property type="entry name" value="Arrestin_C"/>
    <property type="match status" value="1"/>
</dbReference>
<evidence type="ECO:0000256" key="1">
    <source>
        <dbReference type="ARBA" id="ARBA00005298"/>
    </source>
</evidence>
<dbReference type="InterPro" id="IPR014752">
    <property type="entry name" value="Arrestin-like_C"/>
</dbReference>
<evidence type="ECO:0000313" key="5">
    <source>
        <dbReference type="Proteomes" id="UP000515160"/>
    </source>
</evidence>
<dbReference type="Pfam" id="PF00339">
    <property type="entry name" value="Arrestin_N"/>
    <property type="match status" value="1"/>
</dbReference>
<dbReference type="GeneID" id="117574766"/>
<dbReference type="InterPro" id="IPR011021">
    <property type="entry name" value="Arrestin-like_N"/>
</dbReference>
<feature type="region of interest" description="Disordered" evidence="3">
    <location>
        <begin position="314"/>
        <end position="342"/>
    </location>
</feature>
<evidence type="ECO:0000256" key="3">
    <source>
        <dbReference type="SAM" id="MobiDB-lite"/>
    </source>
</evidence>
<accession>A0A6P8XE85</accession>
<dbReference type="PANTHER" id="PTHR11188">
    <property type="entry name" value="ARRESTIN DOMAIN CONTAINING PROTEIN"/>
    <property type="match status" value="1"/>
</dbReference>
<comment type="similarity">
    <text evidence="1">Belongs to the arrestin family.</text>
</comment>
<keyword evidence="2" id="KW-0716">Sensory transduction</keyword>
<keyword evidence="5" id="KW-1185">Reference proteome</keyword>
<dbReference type="PANTHER" id="PTHR11188:SF167">
    <property type="entry name" value="ARRESTIN C-TERMINAL-LIKE DOMAIN-CONTAINING PROTEIN-RELATED"/>
    <property type="match status" value="1"/>
</dbReference>
<proteinExistence type="inferred from homology"/>
<dbReference type="GO" id="GO:0015031">
    <property type="term" value="P:protein transport"/>
    <property type="evidence" value="ECO:0007669"/>
    <property type="project" value="TreeGrafter"/>
</dbReference>
<evidence type="ECO:0000256" key="2">
    <source>
        <dbReference type="ARBA" id="ARBA00022606"/>
    </source>
</evidence>
<evidence type="ECO:0000313" key="6">
    <source>
        <dbReference type="RefSeq" id="XP_034114601.2"/>
    </source>
</evidence>
<dbReference type="Gene3D" id="2.60.40.640">
    <property type="match status" value="2"/>
</dbReference>
<dbReference type="SUPFAM" id="SSF81296">
    <property type="entry name" value="E set domains"/>
    <property type="match status" value="2"/>
</dbReference>
<dbReference type="InterPro" id="IPR011022">
    <property type="entry name" value="Arrestin_C-like"/>
</dbReference>
<organism evidence="5 6">
    <name type="scientific">Drosophila albomicans</name>
    <name type="common">Fruit fly</name>
    <dbReference type="NCBI Taxonomy" id="7291"/>
    <lineage>
        <taxon>Eukaryota</taxon>
        <taxon>Metazoa</taxon>
        <taxon>Ecdysozoa</taxon>
        <taxon>Arthropoda</taxon>
        <taxon>Hexapoda</taxon>
        <taxon>Insecta</taxon>
        <taxon>Pterygota</taxon>
        <taxon>Neoptera</taxon>
        <taxon>Endopterygota</taxon>
        <taxon>Diptera</taxon>
        <taxon>Brachycera</taxon>
        <taxon>Muscomorpha</taxon>
        <taxon>Ephydroidea</taxon>
        <taxon>Drosophilidae</taxon>
        <taxon>Drosophila</taxon>
    </lineage>
</organism>
<dbReference type="AlphaFoldDB" id="A0A6P8XE85"/>
<evidence type="ECO:0000259" key="4">
    <source>
        <dbReference type="SMART" id="SM01017"/>
    </source>
</evidence>
<feature type="domain" description="Arrestin C-terminal-like" evidence="4">
    <location>
        <begin position="160"/>
        <end position="295"/>
    </location>
</feature>
<gene>
    <name evidence="6" type="primary">LOC117574766</name>
</gene>
<dbReference type="InterPro" id="IPR014756">
    <property type="entry name" value="Ig_E-set"/>
</dbReference>
<dbReference type="Pfam" id="PF02752">
    <property type="entry name" value="Arrestin_C"/>
    <property type="match status" value="1"/>
</dbReference>